<dbReference type="GO" id="GO:0035091">
    <property type="term" value="F:phosphatidylinositol binding"/>
    <property type="evidence" value="ECO:0007669"/>
    <property type="project" value="TreeGrafter"/>
</dbReference>
<dbReference type="InterPro" id="IPR013937">
    <property type="entry name" value="Sorting_nexin_C"/>
</dbReference>
<feature type="transmembrane region" description="Helical" evidence="1">
    <location>
        <begin position="220"/>
        <end position="241"/>
    </location>
</feature>
<dbReference type="GO" id="GO:0005769">
    <property type="term" value="C:early endosome"/>
    <property type="evidence" value="ECO:0007669"/>
    <property type="project" value="TreeGrafter"/>
</dbReference>
<dbReference type="EMBL" id="UZAE01004683">
    <property type="protein sequence ID" value="VDO01315.1"/>
    <property type="molecule type" value="Genomic_DNA"/>
</dbReference>
<accession>A0A3P7VIP8</accession>
<dbReference type="AlphaFoldDB" id="A0A3P7VIP8"/>
<sequence>MSDFLQSEKWERKKGASSLMNPFKAVGSAIISVPDTLFDGFSKMINRRPLTDRSDAGSNVSAPTMSMTSRSSLVSDTSNFAILDQNDSDNIPFRLLFMLVDEVFSLQGKTQLFRRGTLAILRNIVQTFFGDIMNRRIVEKAKNLISAKQMATYAGILRDVLWPNGSQVQANGVSQDGAQESCPLRDEAMKLRTRVLCRAVMFGSVAGAFLYYYLSLSLSLLTIGFPFWGLFFFFFTPCSCAH</sequence>
<proteinExistence type="predicted"/>
<organism evidence="3 4">
    <name type="scientific">Rodentolepis nana</name>
    <name type="common">Dwarf tapeworm</name>
    <name type="synonym">Hymenolepis nana</name>
    <dbReference type="NCBI Taxonomy" id="102285"/>
    <lineage>
        <taxon>Eukaryota</taxon>
        <taxon>Metazoa</taxon>
        <taxon>Spiralia</taxon>
        <taxon>Lophotrochozoa</taxon>
        <taxon>Platyhelminthes</taxon>
        <taxon>Cestoda</taxon>
        <taxon>Eucestoda</taxon>
        <taxon>Cyclophyllidea</taxon>
        <taxon>Hymenolepididae</taxon>
        <taxon>Rodentolepis</taxon>
    </lineage>
</organism>
<dbReference type="PANTHER" id="PTHR22775">
    <property type="entry name" value="SORTING NEXIN"/>
    <property type="match status" value="1"/>
</dbReference>
<evidence type="ECO:0000313" key="3">
    <source>
        <dbReference type="EMBL" id="VDO01315.1"/>
    </source>
</evidence>
<evidence type="ECO:0000313" key="4">
    <source>
        <dbReference type="Proteomes" id="UP000278807"/>
    </source>
</evidence>
<dbReference type="Proteomes" id="UP000278807">
    <property type="component" value="Unassembled WGS sequence"/>
</dbReference>
<evidence type="ECO:0000259" key="2">
    <source>
        <dbReference type="Pfam" id="PF08628"/>
    </source>
</evidence>
<keyword evidence="1" id="KW-1133">Transmembrane helix</keyword>
<feature type="transmembrane region" description="Helical" evidence="1">
    <location>
        <begin position="195"/>
        <end position="214"/>
    </location>
</feature>
<dbReference type="OrthoDB" id="5772781at2759"/>
<evidence type="ECO:0000256" key="1">
    <source>
        <dbReference type="SAM" id="Phobius"/>
    </source>
</evidence>
<gene>
    <name evidence="3" type="ORF">HNAJ_LOCUS5455</name>
</gene>
<name>A0A3P7VIP8_RODNA</name>
<protein>
    <recommendedName>
        <fullName evidence="2">Sorting nexin C-terminal domain-containing protein</fullName>
    </recommendedName>
</protein>
<keyword evidence="1" id="KW-0472">Membrane</keyword>
<feature type="domain" description="Sorting nexin C-terminal" evidence="2">
    <location>
        <begin position="113"/>
        <end position="204"/>
    </location>
</feature>
<dbReference type="Pfam" id="PF08628">
    <property type="entry name" value="Nexin_C"/>
    <property type="match status" value="1"/>
</dbReference>
<dbReference type="PANTHER" id="PTHR22775:SF3">
    <property type="entry name" value="SORTING NEXIN-13"/>
    <property type="match status" value="1"/>
</dbReference>
<keyword evidence="1" id="KW-0812">Transmembrane</keyword>
<reference evidence="3 4" key="1">
    <citation type="submission" date="2018-11" db="EMBL/GenBank/DDBJ databases">
        <authorList>
            <consortium name="Pathogen Informatics"/>
        </authorList>
    </citation>
    <scope>NUCLEOTIDE SEQUENCE [LARGE SCALE GENOMIC DNA]</scope>
</reference>
<keyword evidence="4" id="KW-1185">Reference proteome</keyword>